<protein>
    <submittedName>
        <fullName evidence="12">Protein TonB</fullName>
    </submittedName>
</protein>
<evidence type="ECO:0000256" key="7">
    <source>
        <dbReference type="ARBA" id="ARBA00022927"/>
    </source>
</evidence>
<dbReference type="GO" id="GO:0098797">
    <property type="term" value="C:plasma membrane protein complex"/>
    <property type="evidence" value="ECO:0007669"/>
    <property type="project" value="TreeGrafter"/>
</dbReference>
<dbReference type="GO" id="GO:0015031">
    <property type="term" value="P:protein transport"/>
    <property type="evidence" value="ECO:0007669"/>
    <property type="project" value="UniProtKB-KW"/>
</dbReference>
<evidence type="ECO:0000256" key="4">
    <source>
        <dbReference type="ARBA" id="ARBA00022475"/>
    </source>
</evidence>
<gene>
    <name evidence="12" type="ORF">SAMN06265377_2731</name>
</gene>
<keyword evidence="4" id="KW-1003">Cell membrane</keyword>
<dbReference type="GO" id="GO:0055085">
    <property type="term" value="P:transmembrane transport"/>
    <property type="evidence" value="ECO:0007669"/>
    <property type="project" value="InterPro"/>
</dbReference>
<name>A0A285MUQ2_9FLAO</name>
<dbReference type="Proteomes" id="UP000219048">
    <property type="component" value="Unassembled WGS sequence"/>
</dbReference>
<dbReference type="OrthoDB" id="1522859at2"/>
<keyword evidence="9 10" id="KW-0472">Membrane</keyword>
<reference evidence="13" key="1">
    <citation type="submission" date="2017-09" db="EMBL/GenBank/DDBJ databases">
        <authorList>
            <person name="Varghese N."/>
            <person name="Submissions S."/>
        </authorList>
    </citation>
    <scope>NUCLEOTIDE SEQUENCE [LARGE SCALE GENOMIC DNA]</scope>
    <source>
        <strain evidence="13">DSM 25885</strain>
    </source>
</reference>
<keyword evidence="3" id="KW-0813">Transport</keyword>
<dbReference type="GO" id="GO:0030288">
    <property type="term" value="C:outer membrane-bounded periplasmic space"/>
    <property type="evidence" value="ECO:0007669"/>
    <property type="project" value="InterPro"/>
</dbReference>
<evidence type="ECO:0000256" key="8">
    <source>
        <dbReference type="ARBA" id="ARBA00022989"/>
    </source>
</evidence>
<evidence type="ECO:0000256" key="9">
    <source>
        <dbReference type="ARBA" id="ARBA00023136"/>
    </source>
</evidence>
<dbReference type="InterPro" id="IPR006260">
    <property type="entry name" value="TonB/TolA_C"/>
</dbReference>
<dbReference type="Pfam" id="PF03544">
    <property type="entry name" value="TonB_C"/>
    <property type="match status" value="1"/>
</dbReference>
<evidence type="ECO:0000256" key="6">
    <source>
        <dbReference type="ARBA" id="ARBA00022692"/>
    </source>
</evidence>
<dbReference type="EMBL" id="OBEH01000004">
    <property type="protein sequence ID" value="SNZ00904.1"/>
    <property type="molecule type" value="Genomic_DNA"/>
</dbReference>
<dbReference type="PANTHER" id="PTHR33446">
    <property type="entry name" value="PROTEIN TONB-RELATED"/>
    <property type="match status" value="1"/>
</dbReference>
<evidence type="ECO:0000313" key="12">
    <source>
        <dbReference type="EMBL" id="SNZ00904.1"/>
    </source>
</evidence>
<keyword evidence="8 10" id="KW-1133">Transmembrane helix</keyword>
<dbReference type="InterPro" id="IPR003538">
    <property type="entry name" value="TonB"/>
</dbReference>
<dbReference type="RefSeq" id="WP_097046362.1">
    <property type="nucleotide sequence ID" value="NZ_OBEH01000004.1"/>
</dbReference>
<dbReference type="PRINTS" id="PR01374">
    <property type="entry name" value="TONBPROTEIN"/>
</dbReference>
<evidence type="ECO:0000259" key="11">
    <source>
        <dbReference type="PROSITE" id="PS52015"/>
    </source>
</evidence>
<dbReference type="PANTHER" id="PTHR33446:SF2">
    <property type="entry name" value="PROTEIN TONB"/>
    <property type="match status" value="1"/>
</dbReference>
<organism evidence="12 13">
    <name type="scientific">Flagellimonas pacifica</name>
    <dbReference type="NCBI Taxonomy" id="1247520"/>
    <lineage>
        <taxon>Bacteria</taxon>
        <taxon>Pseudomonadati</taxon>
        <taxon>Bacteroidota</taxon>
        <taxon>Flavobacteriia</taxon>
        <taxon>Flavobacteriales</taxon>
        <taxon>Flavobacteriaceae</taxon>
        <taxon>Flagellimonas</taxon>
    </lineage>
</organism>
<keyword evidence="5" id="KW-0997">Cell inner membrane</keyword>
<dbReference type="Gene3D" id="3.30.1150.10">
    <property type="match status" value="1"/>
</dbReference>
<dbReference type="SUPFAM" id="SSF74653">
    <property type="entry name" value="TolA/TonB C-terminal domain"/>
    <property type="match status" value="1"/>
</dbReference>
<feature type="domain" description="TonB C-terminal" evidence="11">
    <location>
        <begin position="149"/>
        <end position="238"/>
    </location>
</feature>
<evidence type="ECO:0000256" key="2">
    <source>
        <dbReference type="ARBA" id="ARBA00006555"/>
    </source>
</evidence>
<feature type="transmembrane region" description="Helical" evidence="10">
    <location>
        <begin position="16"/>
        <end position="34"/>
    </location>
</feature>
<keyword evidence="6 10" id="KW-0812">Transmembrane</keyword>
<evidence type="ECO:0000313" key="13">
    <source>
        <dbReference type="Proteomes" id="UP000219048"/>
    </source>
</evidence>
<dbReference type="InterPro" id="IPR051045">
    <property type="entry name" value="TonB-dependent_transducer"/>
</dbReference>
<keyword evidence="7" id="KW-0653">Protein transport</keyword>
<proteinExistence type="inferred from homology"/>
<dbReference type="NCBIfam" id="TIGR01352">
    <property type="entry name" value="tonB_Cterm"/>
    <property type="match status" value="1"/>
</dbReference>
<dbReference type="GO" id="GO:0031992">
    <property type="term" value="F:energy transducer activity"/>
    <property type="evidence" value="ECO:0007669"/>
    <property type="project" value="InterPro"/>
</dbReference>
<sequence>MEFKKNPKLELKKNSALYFLIGLTAILLFAYVALEWKTFYKTPELVQNLETPDGIDEILPPVLINLPPPPPPKIIAPPVIEIIADDDETKVETFIDSDDSNQDTEIMDVEDVVFVAPPIEDEVIFIKVEDPPVFPGCENENTKEGKRACFQEMMQKHIRKNFRYPEMAQEMRLQGRVSIMFTIQKDGSIDEVRMRGPHETLEKEAARIISKLPKMTPGKQRGNAVKVPFSIPIVFKLQ</sequence>
<evidence type="ECO:0000256" key="10">
    <source>
        <dbReference type="SAM" id="Phobius"/>
    </source>
</evidence>
<comment type="subcellular location">
    <subcellularLocation>
        <location evidence="1">Cell inner membrane</location>
        <topology evidence="1">Single-pass membrane protein</topology>
        <orientation evidence="1">Periplasmic side</orientation>
    </subcellularLocation>
</comment>
<keyword evidence="13" id="KW-1185">Reference proteome</keyword>
<dbReference type="PROSITE" id="PS52015">
    <property type="entry name" value="TONB_CTD"/>
    <property type="match status" value="1"/>
</dbReference>
<dbReference type="InterPro" id="IPR037682">
    <property type="entry name" value="TonB_C"/>
</dbReference>
<accession>A0A285MUQ2</accession>
<evidence type="ECO:0000256" key="3">
    <source>
        <dbReference type="ARBA" id="ARBA00022448"/>
    </source>
</evidence>
<evidence type="ECO:0000256" key="5">
    <source>
        <dbReference type="ARBA" id="ARBA00022519"/>
    </source>
</evidence>
<dbReference type="GO" id="GO:0015891">
    <property type="term" value="P:siderophore transport"/>
    <property type="evidence" value="ECO:0007669"/>
    <property type="project" value="InterPro"/>
</dbReference>
<evidence type="ECO:0000256" key="1">
    <source>
        <dbReference type="ARBA" id="ARBA00004383"/>
    </source>
</evidence>
<comment type="similarity">
    <text evidence="2">Belongs to the TonB family.</text>
</comment>
<dbReference type="AlphaFoldDB" id="A0A285MUQ2"/>